<evidence type="ECO:0000313" key="11">
    <source>
        <dbReference type="RefSeq" id="XP_030981061.1"/>
    </source>
</evidence>
<feature type="compositionally biased region" description="Polar residues" evidence="6">
    <location>
        <begin position="50"/>
        <end position="62"/>
    </location>
</feature>
<evidence type="ECO:0000256" key="5">
    <source>
        <dbReference type="ARBA" id="ARBA00023136"/>
    </source>
</evidence>
<protein>
    <recommendedName>
        <fullName evidence="9">ER membrane protein complex subunit 7 beta-sandwich domain-containing protein</fullName>
    </recommendedName>
</protein>
<dbReference type="PANTHER" id="PTHR13605">
    <property type="entry name" value="ER MEMBRANE PROTEIN COMPLEX SUBUNIT 7"/>
    <property type="match status" value="1"/>
</dbReference>
<comment type="subcellular location">
    <subcellularLocation>
        <location evidence="1">Membrane</location>
        <topology evidence="1">Single-pass membrane protein</topology>
    </subcellularLocation>
</comment>
<dbReference type="Proteomes" id="UP000515153">
    <property type="component" value="Unplaced"/>
</dbReference>
<dbReference type="GeneID" id="41962527"/>
<feature type="chain" id="PRO_5028101293" description="ER membrane protein complex subunit 7 beta-sandwich domain-containing protein" evidence="8">
    <location>
        <begin position="20"/>
        <end position="269"/>
    </location>
</feature>
<dbReference type="KEGG" id="pgri:PgNI_07608"/>
<evidence type="ECO:0000256" key="8">
    <source>
        <dbReference type="SAM" id="SignalP"/>
    </source>
</evidence>
<evidence type="ECO:0000313" key="10">
    <source>
        <dbReference type="Proteomes" id="UP000515153"/>
    </source>
</evidence>
<keyword evidence="3 8" id="KW-0732">Signal</keyword>
<evidence type="ECO:0000256" key="1">
    <source>
        <dbReference type="ARBA" id="ARBA00004167"/>
    </source>
</evidence>
<dbReference type="Pfam" id="PF09430">
    <property type="entry name" value="EMC7_beta-sandw"/>
    <property type="match status" value="1"/>
</dbReference>
<feature type="domain" description="ER membrane protein complex subunit 7 beta-sandwich" evidence="9">
    <location>
        <begin position="45"/>
        <end position="176"/>
    </location>
</feature>
<keyword evidence="5 7" id="KW-0472">Membrane</keyword>
<evidence type="ECO:0000259" key="9">
    <source>
        <dbReference type="Pfam" id="PF09430"/>
    </source>
</evidence>
<evidence type="ECO:0000256" key="3">
    <source>
        <dbReference type="ARBA" id="ARBA00022729"/>
    </source>
</evidence>
<feature type="transmembrane region" description="Helical" evidence="7">
    <location>
        <begin position="173"/>
        <end position="191"/>
    </location>
</feature>
<reference evidence="11" key="1">
    <citation type="journal article" date="2019" name="Mol. Biol. Evol.">
        <title>Blast fungal genomes show frequent chromosomal changes, gene gains and losses, and effector gene turnover.</title>
        <authorList>
            <person name="Gomez Luciano L.B."/>
            <person name="Jason Tsai I."/>
            <person name="Chuma I."/>
            <person name="Tosa Y."/>
            <person name="Chen Y.H."/>
            <person name="Li J.Y."/>
            <person name="Li M.Y."/>
            <person name="Jade Lu M.Y."/>
            <person name="Nakayashiki H."/>
            <person name="Li W.H."/>
        </authorList>
    </citation>
    <scope>NUCLEOTIDE SEQUENCE</scope>
    <source>
        <strain evidence="11">NI907</strain>
    </source>
</reference>
<sequence>MKFTHLAPIVARLFGACLAATAAAASSDPTTSITISIPSSPQIPNPYTLPPSTRATLTSSGPGRQLHAPLSAANTFVFANVTAGSYLLDVHCSTHAFAPLRVDAAPASDQNRKLAVAAWETFRGNDWGNKGEAARRVDVGGGVAGFEVRVLGRKDYFVERSTFSVFSILKSPMILLALVSMGIFLGMPYLIENMDPEVRAEFEARQKSSPMNAMLGGGGGKDSSPLANFDMAAFLAGSGSGSAGSSSSKKEEAPPAPPSGGKKGNGGRR</sequence>
<gene>
    <name evidence="11" type="ORF">PgNI_07608</name>
</gene>
<evidence type="ECO:0000256" key="7">
    <source>
        <dbReference type="SAM" id="Phobius"/>
    </source>
</evidence>
<keyword evidence="10" id="KW-1185">Reference proteome</keyword>
<accession>A0A6P8B1H3</accession>
<feature type="region of interest" description="Disordered" evidence="6">
    <location>
        <begin position="238"/>
        <end position="269"/>
    </location>
</feature>
<keyword evidence="4 7" id="KW-1133">Transmembrane helix</keyword>
<evidence type="ECO:0000256" key="2">
    <source>
        <dbReference type="ARBA" id="ARBA00022692"/>
    </source>
</evidence>
<reference evidence="11" key="2">
    <citation type="submission" date="2019-10" db="EMBL/GenBank/DDBJ databases">
        <authorList>
            <consortium name="NCBI Genome Project"/>
        </authorList>
    </citation>
    <scope>NUCLEOTIDE SEQUENCE</scope>
    <source>
        <strain evidence="11">NI907</strain>
    </source>
</reference>
<dbReference type="RefSeq" id="XP_030981061.1">
    <property type="nucleotide sequence ID" value="XM_031127618.1"/>
</dbReference>
<reference evidence="11" key="3">
    <citation type="submission" date="2025-08" db="UniProtKB">
        <authorList>
            <consortium name="RefSeq"/>
        </authorList>
    </citation>
    <scope>IDENTIFICATION</scope>
    <source>
        <strain evidence="11">NI907</strain>
    </source>
</reference>
<dbReference type="GO" id="GO:0072546">
    <property type="term" value="C:EMC complex"/>
    <property type="evidence" value="ECO:0007669"/>
    <property type="project" value="TreeGrafter"/>
</dbReference>
<organism evidence="10 11">
    <name type="scientific">Pyricularia grisea</name>
    <name type="common">Crabgrass-specific blast fungus</name>
    <name type="synonym">Magnaporthe grisea</name>
    <dbReference type="NCBI Taxonomy" id="148305"/>
    <lineage>
        <taxon>Eukaryota</taxon>
        <taxon>Fungi</taxon>
        <taxon>Dikarya</taxon>
        <taxon>Ascomycota</taxon>
        <taxon>Pezizomycotina</taxon>
        <taxon>Sordariomycetes</taxon>
        <taxon>Sordariomycetidae</taxon>
        <taxon>Magnaporthales</taxon>
        <taxon>Pyriculariaceae</taxon>
        <taxon>Pyricularia</taxon>
    </lineage>
</organism>
<dbReference type="AlphaFoldDB" id="A0A6P8B1H3"/>
<dbReference type="PANTHER" id="PTHR13605:SF4">
    <property type="entry name" value="ER MEMBRANE PROTEIN COMPLEX SUBUNIT 7"/>
    <property type="match status" value="1"/>
</dbReference>
<dbReference type="OrthoDB" id="27095at2759"/>
<name>A0A6P8B1H3_PYRGI</name>
<dbReference type="InterPro" id="IPR019008">
    <property type="entry name" value="Beta_sandwich_EMC7"/>
</dbReference>
<feature type="signal peptide" evidence="8">
    <location>
        <begin position="1"/>
        <end position="19"/>
    </location>
</feature>
<keyword evidence="2 7" id="KW-0812">Transmembrane</keyword>
<evidence type="ECO:0000256" key="6">
    <source>
        <dbReference type="SAM" id="MobiDB-lite"/>
    </source>
</evidence>
<proteinExistence type="predicted"/>
<dbReference type="InterPro" id="IPR039163">
    <property type="entry name" value="EMC7"/>
</dbReference>
<feature type="region of interest" description="Disordered" evidence="6">
    <location>
        <begin position="44"/>
        <end position="64"/>
    </location>
</feature>
<evidence type="ECO:0000256" key="4">
    <source>
        <dbReference type="ARBA" id="ARBA00022989"/>
    </source>
</evidence>